<feature type="compositionally biased region" description="Basic and acidic residues" evidence="1">
    <location>
        <begin position="493"/>
        <end position="505"/>
    </location>
</feature>
<proteinExistence type="predicted"/>
<protein>
    <recommendedName>
        <fullName evidence="2">2EXR domain-containing protein</fullName>
    </recommendedName>
</protein>
<keyword evidence="4" id="KW-1185">Reference proteome</keyword>
<name>A0AAD9T7Q0_9HELO</name>
<evidence type="ECO:0000313" key="4">
    <source>
        <dbReference type="Proteomes" id="UP001285354"/>
    </source>
</evidence>
<feature type="region of interest" description="Disordered" evidence="1">
    <location>
        <begin position="425"/>
        <end position="505"/>
    </location>
</feature>
<dbReference type="InterPro" id="IPR045518">
    <property type="entry name" value="2EXR"/>
</dbReference>
<feature type="compositionally biased region" description="Basic and acidic residues" evidence="1">
    <location>
        <begin position="436"/>
        <end position="461"/>
    </location>
</feature>
<evidence type="ECO:0000259" key="2">
    <source>
        <dbReference type="Pfam" id="PF20150"/>
    </source>
</evidence>
<dbReference type="Pfam" id="PF20150">
    <property type="entry name" value="2EXR"/>
    <property type="match status" value="1"/>
</dbReference>
<feature type="domain" description="2EXR" evidence="2">
    <location>
        <begin position="77"/>
        <end position="148"/>
    </location>
</feature>
<feature type="compositionally biased region" description="Basic and acidic residues" evidence="1">
    <location>
        <begin position="469"/>
        <end position="484"/>
    </location>
</feature>
<evidence type="ECO:0000256" key="1">
    <source>
        <dbReference type="SAM" id="MobiDB-lite"/>
    </source>
</evidence>
<dbReference type="PANTHER" id="PTHR35910:SF6">
    <property type="entry name" value="2EXR DOMAIN-CONTAINING PROTEIN"/>
    <property type="match status" value="1"/>
</dbReference>
<dbReference type="AlphaFoldDB" id="A0AAD9T7Q0"/>
<comment type="caution">
    <text evidence="3">The sequence shown here is derived from an EMBL/GenBank/DDBJ whole genome shotgun (WGS) entry which is preliminary data.</text>
</comment>
<dbReference type="EMBL" id="JAUBYV010000001">
    <property type="protein sequence ID" value="KAK2629960.1"/>
    <property type="molecule type" value="Genomic_DNA"/>
</dbReference>
<reference evidence="3" key="1">
    <citation type="submission" date="2023-06" db="EMBL/GenBank/DDBJ databases">
        <title>Draft genome of Marssonina rosae.</title>
        <authorList>
            <person name="Cheng Q."/>
        </authorList>
    </citation>
    <scope>NUCLEOTIDE SEQUENCE</scope>
    <source>
        <strain evidence="3">R4</strain>
    </source>
</reference>
<dbReference type="PANTHER" id="PTHR35910">
    <property type="entry name" value="2EXR DOMAIN-CONTAINING PROTEIN"/>
    <property type="match status" value="1"/>
</dbReference>
<organism evidence="3 4">
    <name type="scientific">Diplocarpon rosae</name>
    <dbReference type="NCBI Taxonomy" id="946125"/>
    <lineage>
        <taxon>Eukaryota</taxon>
        <taxon>Fungi</taxon>
        <taxon>Dikarya</taxon>
        <taxon>Ascomycota</taxon>
        <taxon>Pezizomycotina</taxon>
        <taxon>Leotiomycetes</taxon>
        <taxon>Helotiales</taxon>
        <taxon>Drepanopezizaceae</taxon>
        <taxon>Diplocarpon</taxon>
    </lineage>
</organism>
<evidence type="ECO:0000313" key="3">
    <source>
        <dbReference type="EMBL" id="KAK2629960.1"/>
    </source>
</evidence>
<feature type="compositionally biased region" description="Acidic residues" evidence="1">
    <location>
        <begin position="351"/>
        <end position="368"/>
    </location>
</feature>
<sequence length="505" mass="58721">MTKPRSHNLRKDDFGAAKSLSTLLTSLSMYPNPMRDPAGTKQRNLSEATDYTGHITKHMKLQLTPEVLESIWRNIWKKIWSYTIPSGRVVDIIFDEMSNSYFSYHAETPNLLHVCRDSREIGLRVYTLCFGTEHRPAVIPFDLERDCLFFSDYLAFPGADANLPVEPSKTDITLARVPVKKITCELEMTRIMGPISRYEACNVRRIALPSSFISLYAEEDSIQTFRLLFNTFTCLEYIVFAVEEPNPFTPGEILFCELQEKDWCCFNCVIYYHMTLSPLARSIKRECRQVQGDFSPVDLEIRVRGIVRGGVKCHTDSRHKHVGREQLPDMTHIDDDAEYMQRFTHRGATEDSAEAGEEPCDDDSFGSEDVERWERDEMDQEIEDLRADEKIFEPMYENHEFGFQEIYRAVYGALDLTGEKRKEIAKADKNKRKNQKRNDRKKENRQSQKGGGKEGESHGEEPDGEEPKEDVRKDKEKRWSDAQRHLPIINLDPWREDEKDEDYSH</sequence>
<feature type="region of interest" description="Disordered" evidence="1">
    <location>
        <begin position="347"/>
        <end position="368"/>
    </location>
</feature>
<gene>
    <name evidence="3" type="ORF">QTJ16_000780</name>
</gene>
<accession>A0AAD9T7Q0</accession>
<dbReference type="Proteomes" id="UP001285354">
    <property type="component" value="Unassembled WGS sequence"/>
</dbReference>